<evidence type="ECO:0000313" key="2">
    <source>
        <dbReference type="Proteomes" id="UP000076502"/>
    </source>
</evidence>
<accession>A0A154P832</accession>
<gene>
    <name evidence="1" type="ORF">WN55_09977</name>
</gene>
<name>A0A154P832_DUFNO</name>
<dbReference type="AlphaFoldDB" id="A0A154P832"/>
<proteinExistence type="predicted"/>
<dbReference type="STRING" id="178035.A0A154P832"/>
<dbReference type="Gene3D" id="3.30.420.10">
    <property type="entry name" value="Ribonuclease H-like superfamily/Ribonuclease H"/>
    <property type="match status" value="1"/>
</dbReference>
<dbReference type="PANTHER" id="PTHR47326:SF1">
    <property type="entry name" value="HTH PSQ-TYPE DOMAIN-CONTAINING PROTEIN"/>
    <property type="match status" value="1"/>
</dbReference>
<dbReference type="GO" id="GO:0003676">
    <property type="term" value="F:nucleic acid binding"/>
    <property type="evidence" value="ECO:0007669"/>
    <property type="project" value="InterPro"/>
</dbReference>
<organism evidence="1 2">
    <name type="scientific">Dufourea novaeangliae</name>
    <name type="common">Sweat bee</name>
    <dbReference type="NCBI Taxonomy" id="178035"/>
    <lineage>
        <taxon>Eukaryota</taxon>
        <taxon>Metazoa</taxon>
        <taxon>Ecdysozoa</taxon>
        <taxon>Arthropoda</taxon>
        <taxon>Hexapoda</taxon>
        <taxon>Insecta</taxon>
        <taxon>Pterygota</taxon>
        <taxon>Neoptera</taxon>
        <taxon>Endopterygota</taxon>
        <taxon>Hymenoptera</taxon>
        <taxon>Apocrita</taxon>
        <taxon>Aculeata</taxon>
        <taxon>Apoidea</taxon>
        <taxon>Anthophila</taxon>
        <taxon>Halictidae</taxon>
        <taxon>Rophitinae</taxon>
        <taxon>Dufourea</taxon>
    </lineage>
</organism>
<protein>
    <recommendedName>
        <fullName evidence="3">Transposable element Tc3 transposase</fullName>
    </recommendedName>
</protein>
<sequence length="99" mass="11705">MWYQHDGCPAHYSLIARRELDEKFQNRWIRRGDLILWPARSPDLTPLDFLLWGILKDKVYKEVLTTPQGMQQRIIPACASIRSDVIRLARQSVIKRIQC</sequence>
<dbReference type="PANTHER" id="PTHR47326">
    <property type="entry name" value="TRANSPOSABLE ELEMENT TC3 TRANSPOSASE-LIKE PROTEIN"/>
    <property type="match status" value="1"/>
</dbReference>
<keyword evidence="2" id="KW-1185">Reference proteome</keyword>
<reference evidence="1 2" key="1">
    <citation type="submission" date="2015-07" db="EMBL/GenBank/DDBJ databases">
        <title>The genome of Dufourea novaeangliae.</title>
        <authorList>
            <person name="Pan H."/>
            <person name="Kapheim K."/>
        </authorList>
    </citation>
    <scope>NUCLEOTIDE SEQUENCE [LARGE SCALE GENOMIC DNA]</scope>
    <source>
        <strain evidence="1">0120121106</strain>
        <tissue evidence="1">Whole body</tissue>
    </source>
</reference>
<dbReference type="InterPro" id="IPR036397">
    <property type="entry name" value="RNaseH_sf"/>
</dbReference>
<evidence type="ECO:0008006" key="3">
    <source>
        <dbReference type="Google" id="ProtNLM"/>
    </source>
</evidence>
<dbReference type="Proteomes" id="UP000076502">
    <property type="component" value="Unassembled WGS sequence"/>
</dbReference>
<dbReference type="EMBL" id="KQ434841">
    <property type="protein sequence ID" value="KZC08085.1"/>
    <property type="molecule type" value="Genomic_DNA"/>
</dbReference>
<evidence type="ECO:0000313" key="1">
    <source>
        <dbReference type="EMBL" id="KZC08085.1"/>
    </source>
</evidence>